<name>A0ABD0YY34_9HEMI</name>
<gene>
    <name evidence="2" type="ORF">AAG570_000685</name>
</gene>
<keyword evidence="3" id="KW-1185">Reference proteome</keyword>
<dbReference type="EMBL" id="JBFDAA010000001">
    <property type="protein sequence ID" value="KAL1140755.1"/>
    <property type="molecule type" value="Genomic_DNA"/>
</dbReference>
<dbReference type="Pfam" id="PF02958">
    <property type="entry name" value="EcKL"/>
    <property type="match status" value="1"/>
</dbReference>
<dbReference type="PANTHER" id="PTHR11012:SF56">
    <property type="entry name" value="CHK KINASE-LIKE DOMAIN-CONTAINING PROTEIN-RELATED"/>
    <property type="match status" value="1"/>
</dbReference>
<protein>
    <recommendedName>
        <fullName evidence="1">CHK kinase-like domain-containing protein</fullName>
    </recommendedName>
</protein>
<dbReference type="AlphaFoldDB" id="A0ABD0YY34"/>
<dbReference type="SMART" id="SM00587">
    <property type="entry name" value="CHK"/>
    <property type="match status" value="1"/>
</dbReference>
<reference evidence="2 3" key="1">
    <citation type="submission" date="2024-07" db="EMBL/GenBank/DDBJ databases">
        <title>Chromosome-level genome assembly of the water stick insect Ranatra chinensis (Heteroptera: Nepidae).</title>
        <authorList>
            <person name="Liu X."/>
        </authorList>
    </citation>
    <scope>NUCLEOTIDE SEQUENCE [LARGE SCALE GENOMIC DNA]</scope>
    <source>
        <strain evidence="2">Cailab_2021Rc</strain>
        <tissue evidence="2">Muscle</tissue>
    </source>
</reference>
<dbReference type="InterPro" id="IPR011009">
    <property type="entry name" value="Kinase-like_dom_sf"/>
</dbReference>
<evidence type="ECO:0000313" key="2">
    <source>
        <dbReference type="EMBL" id="KAL1140755.1"/>
    </source>
</evidence>
<organism evidence="2 3">
    <name type="scientific">Ranatra chinensis</name>
    <dbReference type="NCBI Taxonomy" id="642074"/>
    <lineage>
        <taxon>Eukaryota</taxon>
        <taxon>Metazoa</taxon>
        <taxon>Ecdysozoa</taxon>
        <taxon>Arthropoda</taxon>
        <taxon>Hexapoda</taxon>
        <taxon>Insecta</taxon>
        <taxon>Pterygota</taxon>
        <taxon>Neoptera</taxon>
        <taxon>Paraneoptera</taxon>
        <taxon>Hemiptera</taxon>
        <taxon>Heteroptera</taxon>
        <taxon>Panheteroptera</taxon>
        <taxon>Nepomorpha</taxon>
        <taxon>Nepidae</taxon>
        <taxon>Ranatrinae</taxon>
        <taxon>Ranatra</taxon>
    </lineage>
</organism>
<comment type="caution">
    <text evidence="2">The sequence shown here is derived from an EMBL/GenBank/DDBJ whole genome shotgun (WGS) entry which is preliminary data.</text>
</comment>
<feature type="domain" description="CHK kinase-like" evidence="1">
    <location>
        <begin position="126"/>
        <end position="325"/>
    </location>
</feature>
<evidence type="ECO:0000313" key="3">
    <source>
        <dbReference type="Proteomes" id="UP001558652"/>
    </source>
</evidence>
<dbReference type="SUPFAM" id="SSF56112">
    <property type="entry name" value="Protein kinase-like (PK-like)"/>
    <property type="match status" value="1"/>
</dbReference>
<evidence type="ECO:0000259" key="1">
    <source>
        <dbReference type="SMART" id="SM00587"/>
    </source>
</evidence>
<dbReference type="PANTHER" id="PTHR11012">
    <property type="entry name" value="PROTEIN KINASE-LIKE DOMAIN-CONTAINING"/>
    <property type="match status" value="1"/>
</dbReference>
<dbReference type="Proteomes" id="UP001558652">
    <property type="component" value="Unassembled WGS sequence"/>
</dbReference>
<dbReference type="Gene3D" id="3.90.1200.10">
    <property type="match status" value="1"/>
</dbReference>
<dbReference type="InterPro" id="IPR015897">
    <property type="entry name" value="CHK_kinase-like"/>
</dbReference>
<accession>A0ABD0YY34</accession>
<dbReference type="InterPro" id="IPR004119">
    <property type="entry name" value="EcKL"/>
</dbReference>
<sequence>MSFTSGDWLVEALRPYAEVHRVVGVARVSGPKAAASEGAIGLVGSVDRVLLRMTDAGGNAVDTPVVVKERKDNYLVNSSMQGGWDYFKTEITAYSRILPLIGGLLKDTGEEIFWPECLGYREHDKLVLEDLKVQGYEPTVSLPPGLDLEEATLVVRSLAKYHAASAVLIERGRIDVDTLQEAPYCGKLEVFNRILAMSMTAVAKYGRLMWPESGQRYADMLENMLPRMEAELKRICGRSKAGWSVINHGDTWLMNFMFKYDSLRKPTSIILSSNRIIDYQIVNYNSFASDLTQLIYSSLTTANRRLHYDALMSSYREQLHRTLGLLGWPEDKLPTEDLLRSEMDDFRFLGLVVTMITVPVVMAGDRVPLPSDGERLEGRTSSFEMRAKNPLFMDHMLSLMKEFDKAGILKPLDYAEN</sequence>
<proteinExistence type="predicted"/>